<accession>A0A7W6DJC2</accession>
<name>A0A7W6DJC2_9SPHN</name>
<dbReference type="RefSeq" id="WP_183953884.1">
    <property type="nucleotide sequence ID" value="NZ_JACIEB010000001.1"/>
</dbReference>
<sequence>MIGLLVTLLALGDAQVAWTEVPVDEFTMPRLLYQCSEPKTVSADGSLVAPAVYKGVNSVSFEHQPNMRSFWISNYKSGVNTRLVVDGKLDKIFASGGATDTIYKFHFVGKSGSEEVSGDVTVKPASDSRQATISVQSAAASFDAWQCILAPTMNGSKQ</sequence>
<evidence type="ECO:0000313" key="2">
    <source>
        <dbReference type="Proteomes" id="UP000552757"/>
    </source>
</evidence>
<dbReference type="EMBL" id="JACIEB010000001">
    <property type="protein sequence ID" value="MBB3980908.1"/>
    <property type="molecule type" value="Genomic_DNA"/>
</dbReference>
<proteinExistence type="predicted"/>
<comment type="caution">
    <text evidence="1">The sequence shown here is derived from an EMBL/GenBank/DDBJ whole genome shotgun (WGS) entry which is preliminary data.</text>
</comment>
<organism evidence="1 2">
    <name type="scientific">Sphingobium fontiphilum</name>
    <dbReference type="NCBI Taxonomy" id="944425"/>
    <lineage>
        <taxon>Bacteria</taxon>
        <taxon>Pseudomonadati</taxon>
        <taxon>Pseudomonadota</taxon>
        <taxon>Alphaproteobacteria</taxon>
        <taxon>Sphingomonadales</taxon>
        <taxon>Sphingomonadaceae</taxon>
        <taxon>Sphingobium</taxon>
    </lineage>
</organism>
<dbReference type="AlphaFoldDB" id="A0A7W6DJC2"/>
<protein>
    <submittedName>
        <fullName evidence="1">Uncharacterized protein</fullName>
    </submittedName>
</protein>
<reference evidence="1 2" key="1">
    <citation type="submission" date="2020-08" db="EMBL/GenBank/DDBJ databases">
        <title>Genomic Encyclopedia of Type Strains, Phase IV (KMG-IV): sequencing the most valuable type-strain genomes for metagenomic binning, comparative biology and taxonomic classification.</title>
        <authorList>
            <person name="Goeker M."/>
        </authorList>
    </citation>
    <scope>NUCLEOTIDE SEQUENCE [LARGE SCALE GENOMIC DNA]</scope>
    <source>
        <strain evidence="1 2">DSM 29348</strain>
    </source>
</reference>
<keyword evidence="2" id="KW-1185">Reference proteome</keyword>
<dbReference type="Proteomes" id="UP000552757">
    <property type="component" value="Unassembled WGS sequence"/>
</dbReference>
<gene>
    <name evidence="1" type="ORF">GGR44_000539</name>
</gene>
<evidence type="ECO:0000313" key="1">
    <source>
        <dbReference type="EMBL" id="MBB3980908.1"/>
    </source>
</evidence>